<gene>
    <name evidence="1" type="ORF">C8D77_12229</name>
</gene>
<proteinExistence type="predicted"/>
<dbReference type="AlphaFoldDB" id="A0A8E2W5S7"/>
<name>A0A8E2W5S7_RHILI</name>
<evidence type="ECO:0000313" key="1">
    <source>
        <dbReference type="EMBL" id="PWJ86767.1"/>
    </source>
</evidence>
<comment type="caution">
    <text evidence="1">The sequence shown here is derived from an EMBL/GenBank/DDBJ whole genome shotgun (WGS) entry which is preliminary data.</text>
</comment>
<reference evidence="1 2" key="1">
    <citation type="submission" date="2018-05" db="EMBL/GenBank/DDBJ databases">
        <title>Genomic Encyclopedia of Type Strains, Phase IV (KMG-IV): sequencing the most valuable type-strain genomes for metagenomic binning, comparative biology and taxonomic classification.</title>
        <authorList>
            <person name="Goeker M."/>
        </authorList>
    </citation>
    <scope>NUCLEOTIDE SEQUENCE [LARGE SCALE GENOMIC DNA]</scope>
    <source>
        <strain evidence="1 2">DSM 2626</strain>
    </source>
</reference>
<accession>A0A8E2W5S7</accession>
<sequence>MAADQYRLTAFDCEAVRNAFRKSGVERRISGRNRRQYARLLALELTELGEIDPHILKWIVTRAAWSDGHGHFC</sequence>
<dbReference type="EMBL" id="QGGH01000022">
    <property type="protein sequence ID" value="PWJ86767.1"/>
    <property type="molecule type" value="Genomic_DNA"/>
</dbReference>
<organism evidence="1 2">
    <name type="scientific">Rhizobium loti</name>
    <name type="common">Mesorhizobium loti</name>
    <dbReference type="NCBI Taxonomy" id="381"/>
    <lineage>
        <taxon>Bacteria</taxon>
        <taxon>Pseudomonadati</taxon>
        <taxon>Pseudomonadota</taxon>
        <taxon>Alphaproteobacteria</taxon>
        <taxon>Hyphomicrobiales</taxon>
        <taxon>Phyllobacteriaceae</taxon>
        <taxon>Mesorhizobium</taxon>
    </lineage>
</organism>
<evidence type="ECO:0000313" key="2">
    <source>
        <dbReference type="Proteomes" id="UP000245631"/>
    </source>
</evidence>
<protein>
    <submittedName>
        <fullName evidence="1">Uncharacterized protein</fullName>
    </submittedName>
</protein>
<dbReference type="Proteomes" id="UP000245631">
    <property type="component" value="Unassembled WGS sequence"/>
</dbReference>